<evidence type="ECO:0000313" key="3">
    <source>
        <dbReference type="Proteomes" id="UP000095751"/>
    </source>
</evidence>
<keyword evidence="3" id="KW-1185">Reference proteome</keyword>
<dbReference type="Proteomes" id="UP000095751">
    <property type="component" value="Unassembled WGS sequence"/>
</dbReference>
<dbReference type="AlphaFoldDB" id="A0A1E7FAI8"/>
<dbReference type="InParanoid" id="A0A1E7FAI8"/>
<proteinExistence type="predicted"/>
<evidence type="ECO:0000256" key="1">
    <source>
        <dbReference type="SAM" id="MobiDB-lite"/>
    </source>
</evidence>
<feature type="compositionally biased region" description="Basic and acidic residues" evidence="1">
    <location>
        <begin position="84"/>
        <end position="100"/>
    </location>
</feature>
<dbReference type="PANTHER" id="PTHR39474:SF1">
    <property type="entry name" value="FUNGAL SPECIFIC TRANSCRIPTION FACTOR"/>
    <property type="match status" value="1"/>
</dbReference>
<dbReference type="EMBL" id="KV784359">
    <property type="protein sequence ID" value="OEU15156.1"/>
    <property type="molecule type" value="Genomic_DNA"/>
</dbReference>
<organism evidence="2 3">
    <name type="scientific">Fragilariopsis cylindrus CCMP1102</name>
    <dbReference type="NCBI Taxonomy" id="635003"/>
    <lineage>
        <taxon>Eukaryota</taxon>
        <taxon>Sar</taxon>
        <taxon>Stramenopiles</taxon>
        <taxon>Ochrophyta</taxon>
        <taxon>Bacillariophyta</taxon>
        <taxon>Bacillariophyceae</taxon>
        <taxon>Bacillariophycidae</taxon>
        <taxon>Bacillariales</taxon>
        <taxon>Bacillariaceae</taxon>
        <taxon>Fragilariopsis</taxon>
    </lineage>
</organism>
<feature type="region of interest" description="Disordered" evidence="1">
    <location>
        <begin position="84"/>
        <end position="115"/>
    </location>
</feature>
<feature type="compositionally biased region" description="Polar residues" evidence="1">
    <location>
        <begin position="1"/>
        <end position="19"/>
    </location>
</feature>
<accession>A0A1E7FAI8</accession>
<dbReference type="KEGG" id="fcy:FRACYDRAFT_239833"/>
<dbReference type="OrthoDB" id="4590138at2759"/>
<gene>
    <name evidence="2" type="ORF">FRACYDRAFT_239833</name>
</gene>
<sequence>MTMAGSNDNVAAFASSDSGKQVPRLSAPDPEKNLPTIKLGETIRFEQFGPIILNSDGTTRRISNWESLSDHEKEVTWRRISKRNEERRNILLDQQKKEEAQNDEDERNSKESTNL</sequence>
<evidence type="ECO:0000313" key="2">
    <source>
        <dbReference type="EMBL" id="OEU15156.1"/>
    </source>
</evidence>
<protein>
    <submittedName>
        <fullName evidence="2">Uncharacterized protein</fullName>
    </submittedName>
</protein>
<dbReference type="PANTHER" id="PTHR39474">
    <property type="entry name" value="UNNAMED PRODUCT"/>
    <property type="match status" value="1"/>
</dbReference>
<name>A0A1E7FAI8_9STRA</name>
<feature type="region of interest" description="Disordered" evidence="1">
    <location>
        <begin position="1"/>
        <end position="35"/>
    </location>
</feature>
<reference evidence="2 3" key="1">
    <citation type="submission" date="2016-09" db="EMBL/GenBank/DDBJ databases">
        <title>Extensive genetic diversity and differential bi-allelic expression allows diatom success in the polar Southern Ocean.</title>
        <authorList>
            <consortium name="DOE Joint Genome Institute"/>
            <person name="Mock T."/>
            <person name="Otillar R.P."/>
            <person name="Strauss J."/>
            <person name="Dupont C."/>
            <person name="Frickenhaus S."/>
            <person name="Maumus F."/>
            <person name="Mcmullan M."/>
            <person name="Sanges R."/>
            <person name="Schmutz J."/>
            <person name="Toseland A."/>
            <person name="Valas R."/>
            <person name="Veluchamy A."/>
            <person name="Ward B.J."/>
            <person name="Allen A."/>
            <person name="Barry K."/>
            <person name="Falciatore A."/>
            <person name="Ferrante M."/>
            <person name="Fortunato A.E."/>
            <person name="Gloeckner G."/>
            <person name="Gruber A."/>
            <person name="Hipkin R."/>
            <person name="Janech M."/>
            <person name="Kroth P."/>
            <person name="Leese F."/>
            <person name="Lindquist E."/>
            <person name="Lyon B.R."/>
            <person name="Martin J."/>
            <person name="Mayer C."/>
            <person name="Parker M."/>
            <person name="Quesneville H."/>
            <person name="Raymond J."/>
            <person name="Uhlig C."/>
            <person name="Valentin K.U."/>
            <person name="Worden A.Z."/>
            <person name="Armbrust E.V."/>
            <person name="Bowler C."/>
            <person name="Green B."/>
            <person name="Moulton V."/>
            <person name="Van Oosterhout C."/>
            <person name="Grigoriev I."/>
        </authorList>
    </citation>
    <scope>NUCLEOTIDE SEQUENCE [LARGE SCALE GENOMIC DNA]</scope>
    <source>
        <strain evidence="2 3">CCMP1102</strain>
    </source>
</reference>